<dbReference type="Proteomes" id="UP000805704">
    <property type="component" value="Chromosome 11"/>
</dbReference>
<reference evidence="1" key="1">
    <citation type="submission" date="2020-04" db="EMBL/GenBank/DDBJ databases">
        <title>A chromosome-scale assembly and high-density genetic map of the yellow drum (Nibea albiflora) genome.</title>
        <authorList>
            <person name="Xu D."/>
            <person name="Zhang W."/>
            <person name="Chen R."/>
            <person name="Tan P."/>
            <person name="Wang L."/>
            <person name="Song H."/>
            <person name="Tian L."/>
            <person name="Zhu Q."/>
            <person name="Wang B."/>
        </authorList>
    </citation>
    <scope>NUCLEOTIDE SEQUENCE</scope>
    <source>
        <strain evidence="1">ZJHYS-2018</strain>
    </source>
</reference>
<sequence length="36" mass="4188">MKGNMISQQPSKEVREVHVIQFGVVCSLDTRWQRVT</sequence>
<dbReference type="EMBL" id="CM024799">
    <property type="protein sequence ID" value="KAG8013079.1"/>
    <property type="molecule type" value="Genomic_DNA"/>
</dbReference>
<gene>
    <name evidence="1" type="ORF">GBF38_021281</name>
</gene>
<feature type="non-terminal residue" evidence="1">
    <location>
        <position position="36"/>
    </location>
</feature>
<accession>A0ACB7FEW4</accession>
<keyword evidence="2" id="KW-1185">Reference proteome</keyword>
<name>A0ACB7FEW4_NIBAL</name>
<organism evidence="1 2">
    <name type="scientific">Nibea albiflora</name>
    <name type="common">Yellow drum</name>
    <name type="synonym">Corvina albiflora</name>
    <dbReference type="NCBI Taxonomy" id="240163"/>
    <lineage>
        <taxon>Eukaryota</taxon>
        <taxon>Metazoa</taxon>
        <taxon>Chordata</taxon>
        <taxon>Craniata</taxon>
        <taxon>Vertebrata</taxon>
        <taxon>Euteleostomi</taxon>
        <taxon>Actinopterygii</taxon>
        <taxon>Neopterygii</taxon>
        <taxon>Teleostei</taxon>
        <taxon>Neoteleostei</taxon>
        <taxon>Acanthomorphata</taxon>
        <taxon>Eupercaria</taxon>
        <taxon>Sciaenidae</taxon>
        <taxon>Nibea</taxon>
    </lineage>
</organism>
<protein>
    <submittedName>
        <fullName evidence="1">Uncharacterized protein</fullName>
    </submittedName>
</protein>
<comment type="caution">
    <text evidence="1">The sequence shown here is derived from an EMBL/GenBank/DDBJ whole genome shotgun (WGS) entry which is preliminary data.</text>
</comment>
<evidence type="ECO:0000313" key="2">
    <source>
        <dbReference type="Proteomes" id="UP000805704"/>
    </source>
</evidence>
<evidence type="ECO:0000313" key="1">
    <source>
        <dbReference type="EMBL" id="KAG8013079.1"/>
    </source>
</evidence>
<proteinExistence type="predicted"/>